<organism evidence="1 2">
    <name type="scientific">Ilyodon furcidens</name>
    <name type="common">goldbreast splitfin</name>
    <dbReference type="NCBI Taxonomy" id="33524"/>
    <lineage>
        <taxon>Eukaryota</taxon>
        <taxon>Metazoa</taxon>
        <taxon>Chordata</taxon>
        <taxon>Craniata</taxon>
        <taxon>Vertebrata</taxon>
        <taxon>Euteleostomi</taxon>
        <taxon>Actinopterygii</taxon>
        <taxon>Neopterygii</taxon>
        <taxon>Teleostei</taxon>
        <taxon>Neoteleostei</taxon>
        <taxon>Acanthomorphata</taxon>
        <taxon>Ovalentaria</taxon>
        <taxon>Atherinomorphae</taxon>
        <taxon>Cyprinodontiformes</taxon>
        <taxon>Goodeidae</taxon>
        <taxon>Ilyodon</taxon>
    </lineage>
</organism>
<comment type="caution">
    <text evidence="1">The sequence shown here is derived from an EMBL/GenBank/DDBJ whole genome shotgun (WGS) entry which is preliminary data.</text>
</comment>
<keyword evidence="2" id="KW-1185">Reference proteome</keyword>
<protein>
    <submittedName>
        <fullName evidence="1">Uncharacterized protein</fullName>
    </submittedName>
</protein>
<gene>
    <name evidence="1" type="ORF">ILYODFUR_033535</name>
</gene>
<sequence length="107" mass="12464">MCVYSDHKRKIYMCSLGEGMTRWNNRVSLGDLHLTNKHPNTNLSPGKRSSALQKHQHPLNVYIFCRITTTTSVSLTETIQHKKVHKTFKENQNVYKCGMNWIQHPLL</sequence>
<reference evidence="1 2" key="1">
    <citation type="submission" date="2021-06" db="EMBL/GenBank/DDBJ databases">
        <authorList>
            <person name="Palmer J.M."/>
        </authorList>
    </citation>
    <scope>NUCLEOTIDE SEQUENCE [LARGE SCALE GENOMIC DNA]</scope>
    <source>
        <strain evidence="2">if_2019</strain>
        <tissue evidence="1">Muscle</tissue>
    </source>
</reference>
<accession>A0ABV0V0A9</accession>
<proteinExistence type="predicted"/>
<evidence type="ECO:0000313" key="1">
    <source>
        <dbReference type="EMBL" id="MEQ2249833.1"/>
    </source>
</evidence>
<dbReference type="Proteomes" id="UP001482620">
    <property type="component" value="Unassembled WGS sequence"/>
</dbReference>
<name>A0ABV0V0A9_9TELE</name>
<evidence type="ECO:0000313" key="2">
    <source>
        <dbReference type="Proteomes" id="UP001482620"/>
    </source>
</evidence>
<dbReference type="EMBL" id="JAHRIQ010086837">
    <property type="protein sequence ID" value="MEQ2249833.1"/>
    <property type="molecule type" value="Genomic_DNA"/>
</dbReference>